<evidence type="ECO:0000313" key="5">
    <source>
        <dbReference type="Proteomes" id="UP000594262"/>
    </source>
</evidence>
<accession>A0A7M5X785</accession>
<evidence type="ECO:0000256" key="1">
    <source>
        <dbReference type="PROSITE-ProRule" id="PRU00176"/>
    </source>
</evidence>
<dbReference type="GeneID" id="136807034"/>
<dbReference type="RefSeq" id="XP_066919705.1">
    <property type="nucleotide sequence ID" value="XM_067063604.1"/>
</dbReference>
<feature type="domain" description="RRM" evidence="3">
    <location>
        <begin position="17"/>
        <end position="95"/>
    </location>
</feature>
<dbReference type="EnsemblMetazoa" id="CLYHEMT018959.1">
    <property type="protein sequence ID" value="CLYHEMP018959.1"/>
    <property type="gene ID" value="CLYHEMG018959"/>
</dbReference>
<evidence type="ECO:0000256" key="2">
    <source>
        <dbReference type="SAM" id="MobiDB-lite"/>
    </source>
</evidence>
<proteinExistence type="predicted"/>
<dbReference type="InterPro" id="IPR035979">
    <property type="entry name" value="RBD_domain_sf"/>
</dbReference>
<dbReference type="AlphaFoldDB" id="A0A7M5X785"/>
<feature type="compositionally biased region" description="Basic residues" evidence="2">
    <location>
        <begin position="133"/>
        <end position="185"/>
    </location>
</feature>
<dbReference type="GO" id="GO:0003723">
    <property type="term" value="F:RNA binding"/>
    <property type="evidence" value="ECO:0007669"/>
    <property type="project" value="UniProtKB-UniRule"/>
</dbReference>
<sequence>MSKFDGTKGPPDINGMVSLKVDNLTYRTSMADLEKYFKKYGDVGDIYIPRDRNTQESRGFAFVRFYEERDAEDAMDGMDGKVIDGREIRVAMARYGRPANQYDPRRQGRSGGRGSRDHRDRDNRDRDRDRSRRSPRRRSRSPPRRRSRSRSRSPRYHRRSPSRSPRRRSASPRARSRSRSRSPRD</sequence>
<dbReference type="Pfam" id="PF00076">
    <property type="entry name" value="RRM_1"/>
    <property type="match status" value="1"/>
</dbReference>
<dbReference type="OrthoDB" id="8093034at2759"/>
<name>A0A7M5X785_9CNID</name>
<protein>
    <recommendedName>
        <fullName evidence="3">RRM domain-containing protein</fullName>
    </recommendedName>
</protein>
<evidence type="ECO:0000259" key="3">
    <source>
        <dbReference type="PROSITE" id="PS50102"/>
    </source>
</evidence>
<dbReference type="PROSITE" id="PS50102">
    <property type="entry name" value="RRM"/>
    <property type="match status" value="1"/>
</dbReference>
<dbReference type="Proteomes" id="UP000594262">
    <property type="component" value="Unplaced"/>
</dbReference>
<dbReference type="InterPro" id="IPR050441">
    <property type="entry name" value="RBM"/>
</dbReference>
<evidence type="ECO:0000313" key="4">
    <source>
        <dbReference type="EnsemblMetazoa" id="CLYHEMP018959.1"/>
    </source>
</evidence>
<dbReference type="CDD" id="cd12311">
    <property type="entry name" value="RRM_SRSF2_SRSF8"/>
    <property type="match status" value="1"/>
</dbReference>
<keyword evidence="5" id="KW-1185">Reference proteome</keyword>
<organism evidence="4 5">
    <name type="scientific">Clytia hemisphaerica</name>
    <dbReference type="NCBI Taxonomy" id="252671"/>
    <lineage>
        <taxon>Eukaryota</taxon>
        <taxon>Metazoa</taxon>
        <taxon>Cnidaria</taxon>
        <taxon>Hydrozoa</taxon>
        <taxon>Hydroidolina</taxon>
        <taxon>Leptothecata</taxon>
        <taxon>Obeliida</taxon>
        <taxon>Clytiidae</taxon>
        <taxon>Clytia</taxon>
    </lineage>
</organism>
<dbReference type="PANTHER" id="PTHR48034">
    <property type="entry name" value="TRANSFORMER-2 SEX-DETERMINING PROTEIN-RELATED"/>
    <property type="match status" value="1"/>
</dbReference>
<dbReference type="Gene3D" id="3.30.70.330">
    <property type="match status" value="1"/>
</dbReference>
<feature type="region of interest" description="Disordered" evidence="2">
    <location>
        <begin position="94"/>
        <end position="185"/>
    </location>
</feature>
<feature type="compositionally biased region" description="Basic and acidic residues" evidence="2">
    <location>
        <begin position="114"/>
        <end position="132"/>
    </location>
</feature>
<dbReference type="SMART" id="SM00360">
    <property type="entry name" value="RRM"/>
    <property type="match status" value="1"/>
</dbReference>
<keyword evidence="1" id="KW-0694">RNA-binding</keyword>
<dbReference type="InterPro" id="IPR000504">
    <property type="entry name" value="RRM_dom"/>
</dbReference>
<reference evidence="4" key="1">
    <citation type="submission" date="2021-01" db="UniProtKB">
        <authorList>
            <consortium name="EnsemblMetazoa"/>
        </authorList>
    </citation>
    <scope>IDENTIFICATION</scope>
</reference>
<dbReference type="InterPro" id="IPR012677">
    <property type="entry name" value="Nucleotide-bd_a/b_plait_sf"/>
</dbReference>
<dbReference type="SUPFAM" id="SSF54928">
    <property type="entry name" value="RNA-binding domain, RBD"/>
    <property type="match status" value="1"/>
</dbReference>